<accession>A0ABM6M041</accession>
<proteinExistence type="predicted"/>
<organism evidence="2 3">
    <name type="scientific">Francisella halioticida</name>
    <dbReference type="NCBI Taxonomy" id="549298"/>
    <lineage>
        <taxon>Bacteria</taxon>
        <taxon>Pseudomonadati</taxon>
        <taxon>Pseudomonadota</taxon>
        <taxon>Gammaproteobacteria</taxon>
        <taxon>Thiotrichales</taxon>
        <taxon>Francisellaceae</taxon>
        <taxon>Francisella</taxon>
    </lineage>
</organism>
<dbReference type="Pfam" id="PF00408">
    <property type="entry name" value="PGM_PMM_IV"/>
    <property type="match status" value="1"/>
</dbReference>
<dbReference type="EMBL" id="CP022132">
    <property type="protein sequence ID" value="ASG68353.1"/>
    <property type="molecule type" value="Genomic_DNA"/>
</dbReference>
<reference evidence="2 3" key="1">
    <citation type="submission" date="2017-06" db="EMBL/GenBank/DDBJ databases">
        <title>Complete genome of Francisella halioticida.</title>
        <authorList>
            <person name="Sjodin A."/>
        </authorList>
    </citation>
    <scope>NUCLEOTIDE SEQUENCE [LARGE SCALE GENOMIC DNA]</scope>
    <source>
        <strain evidence="2 3">DSM 23729</strain>
    </source>
</reference>
<evidence type="ECO:0000313" key="3">
    <source>
        <dbReference type="Proteomes" id="UP000249910"/>
    </source>
</evidence>
<protein>
    <recommendedName>
        <fullName evidence="1">Alpha-D-phosphohexomutase C-terminal domain-containing protein</fullName>
    </recommendedName>
</protein>
<dbReference type="SUPFAM" id="SSF55957">
    <property type="entry name" value="Phosphoglucomutase, C-terminal domain"/>
    <property type="match status" value="1"/>
</dbReference>
<dbReference type="Proteomes" id="UP000249910">
    <property type="component" value="Chromosome"/>
</dbReference>
<feature type="domain" description="Alpha-D-phosphohexomutase C-terminal" evidence="1">
    <location>
        <begin position="25"/>
        <end position="72"/>
    </location>
</feature>
<evidence type="ECO:0000259" key="1">
    <source>
        <dbReference type="Pfam" id="PF00408"/>
    </source>
</evidence>
<dbReference type="InterPro" id="IPR005843">
    <property type="entry name" value="A-D-PHexomutase_C"/>
</dbReference>
<evidence type="ECO:0000313" key="2">
    <source>
        <dbReference type="EMBL" id="ASG68353.1"/>
    </source>
</evidence>
<dbReference type="InterPro" id="IPR036900">
    <property type="entry name" value="A-D-PHexomutase_C_sf"/>
</dbReference>
<dbReference type="Gene3D" id="3.30.310.50">
    <property type="entry name" value="Alpha-D-phosphohexomutase, C-terminal domain"/>
    <property type="match status" value="1"/>
</dbReference>
<keyword evidence="3" id="KW-1185">Reference proteome</keyword>
<gene>
    <name evidence="2" type="ORF">CDV26_08100</name>
</gene>
<sequence>MLKSILAGESDLLDKIISEYFNSNTSVEDIDTTDGVRITFVNKDILHLRPSGNAPELRCYTETSSKKVAEELNKYSVFLIEKLG</sequence>
<name>A0ABM6M041_9GAMM</name>